<comment type="caution">
    <text evidence="6">The sequence shown here is derived from an EMBL/GenBank/DDBJ whole genome shotgun (WGS) entry which is preliminary data.</text>
</comment>
<evidence type="ECO:0000313" key="6">
    <source>
        <dbReference type="EMBL" id="KAG2403827.1"/>
    </source>
</evidence>
<keyword evidence="3" id="KW-0862">Zinc</keyword>
<protein>
    <recommendedName>
        <fullName evidence="5">GRF-type domain-containing protein</fullName>
    </recommendedName>
</protein>
<keyword evidence="2 4" id="KW-0863">Zinc-finger</keyword>
<keyword evidence="1" id="KW-0479">Metal-binding</keyword>
<accession>A0A8T0KV53</accession>
<evidence type="ECO:0000256" key="4">
    <source>
        <dbReference type="PROSITE-ProRule" id="PRU01343"/>
    </source>
</evidence>
<evidence type="ECO:0000259" key="5">
    <source>
        <dbReference type="PROSITE" id="PS51999"/>
    </source>
</evidence>
<evidence type="ECO:0000256" key="3">
    <source>
        <dbReference type="ARBA" id="ARBA00022833"/>
    </source>
</evidence>
<evidence type="ECO:0000313" key="7">
    <source>
        <dbReference type="Proteomes" id="UP000743370"/>
    </source>
</evidence>
<dbReference type="EMBL" id="JABFOF010000002">
    <property type="protein sequence ID" value="KAG2403827.1"/>
    <property type="molecule type" value="Genomic_DNA"/>
</dbReference>
<organism evidence="6 7">
    <name type="scientific">Phaseolus angularis</name>
    <name type="common">Azuki bean</name>
    <name type="synonym">Vigna angularis</name>
    <dbReference type="NCBI Taxonomy" id="3914"/>
    <lineage>
        <taxon>Eukaryota</taxon>
        <taxon>Viridiplantae</taxon>
        <taxon>Streptophyta</taxon>
        <taxon>Embryophyta</taxon>
        <taxon>Tracheophyta</taxon>
        <taxon>Spermatophyta</taxon>
        <taxon>Magnoliopsida</taxon>
        <taxon>eudicotyledons</taxon>
        <taxon>Gunneridae</taxon>
        <taxon>Pentapetalae</taxon>
        <taxon>rosids</taxon>
        <taxon>fabids</taxon>
        <taxon>Fabales</taxon>
        <taxon>Fabaceae</taxon>
        <taxon>Papilionoideae</taxon>
        <taxon>50 kb inversion clade</taxon>
        <taxon>NPAAA clade</taxon>
        <taxon>indigoferoid/millettioid clade</taxon>
        <taxon>Phaseoleae</taxon>
        <taxon>Vigna</taxon>
    </lineage>
</organism>
<gene>
    <name evidence="6" type="ORF">HKW66_Vig0107470</name>
</gene>
<sequence>MSRSFSSCKCLGLGFQHSSGSVRRLGVKPSCFCGHIAVLHIARTPKNKGKKLWGCPNFKGGGKDIVGCNFFQWCSEEGIEEGNVLNVEERSRSGRNEQVGRSLMMMEQSVMKMEEPDVEKMKIACLEKSVVMLEKWLEVLLGWSLIYVFLM</sequence>
<reference evidence="6 7" key="1">
    <citation type="submission" date="2020-05" db="EMBL/GenBank/DDBJ databases">
        <title>Vigna angularis (adzuki bean) Var. LongXiaoDou No. 4 denovo assembly.</title>
        <authorList>
            <person name="Xiang H."/>
        </authorList>
    </citation>
    <scope>NUCLEOTIDE SEQUENCE [LARGE SCALE GENOMIC DNA]</scope>
    <source>
        <tissue evidence="6">Leaf</tissue>
    </source>
</reference>
<dbReference type="InterPro" id="IPR010666">
    <property type="entry name" value="Znf_GRF"/>
</dbReference>
<name>A0A8T0KV53_PHAAN</name>
<dbReference type="Proteomes" id="UP000743370">
    <property type="component" value="Unassembled WGS sequence"/>
</dbReference>
<evidence type="ECO:0000256" key="2">
    <source>
        <dbReference type="ARBA" id="ARBA00022771"/>
    </source>
</evidence>
<evidence type="ECO:0000256" key="1">
    <source>
        <dbReference type="ARBA" id="ARBA00022723"/>
    </source>
</evidence>
<proteinExistence type="predicted"/>
<dbReference type="PANTHER" id="PTHR33248">
    <property type="entry name" value="ZINC ION-BINDING PROTEIN"/>
    <property type="match status" value="1"/>
</dbReference>
<dbReference type="PROSITE" id="PS51999">
    <property type="entry name" value="ZF_GRF"/>
    <property type="match status" value="1"/>
</dbReference>
<feature type="domain" description="GRF-type" evidence="5">
    <location>
        <begin position="31"/>
        <end position="77"/>
    </location>
</feature>
<dbReference type="Pfam" id="PF06839">
    <property type="entry name" value="Zn_ribbon_GRF"/>
    <property type="match status" value="1"/>
</dbReference>
<dbReference type="AlphaFoldDB" id="A0A8T0KV53"/>
<dbReference type="GO" id="GO:0008270">
    <property type="term" value="F:zinc ion binding"/>
    <property type="evidence" value="ECO:0007669"/>
    <property type="project" value="UniProtKB-KW"/>
</dbReference>